<protein>
    <submittedName>
        <fullName evidence="8">MFSD9 protein</fullName>
    </submittedName>
</protein>
<dbReference type="Gene3D" id="1.20.1250.20">
    <property type="entry name" value="MFS general substrate transporter like domains"/>
    <property type="match status" value="1"/>
</dbReference>
<dbReference type="OrthoDB" id="10262656at2759"/>
<evidence type="ECO:0000256" key="2">
    <source>
        <dbReference type="ARBA" id="ARBA00022448"/>
    </source>
</evidence>
<dbReference type="GO" id="GO:0016020">
    <property type="term" value="C:membrane"/>
    <property type="evidence" value="ECO:0007669"/>
    <property type="project" value="UniProtKB-SubCell"/>
</dbReference>
<keyword evidence="9" id="KW-1185">Reference proteome</keyword>
<evidence type="ECO:0000256" key="6">
    <source>
        <dbReference type="SAM" id="Phobius"/>
    </source>
</evidence>
<feature type="domain" description="Major facilitator superfamily (MFS) profile" evidence="7">
    <location>
        <begin position="17"/>
        <end position="406"/>
    </location>
</feature>
<dbReference type="SUPFAM" id="SSF103473">
    <property type="entry name" value="MFS general substrate transporter"/>
    <property type="match status" value="1"/>
</dbReference>
<feature type="transmembrane region" description="Helical" evidence="6">
    <location>
        <begin position="169"/>
        <end position="191"/>
    </location>
</feature>
<feature type="transmembrane region" description="Helical" evidence="6">
    <location>
        <begin position="295"/>
        <end position="320"/>
    </location>
</feature>
<accession>A0A8J9YMS8</accession>
<feature type="transmembrane region" description="Helical" evidence="6">
    <location>
        <begin position="83"/>
        <end position="110"/>
    </location>
</feature>
<dbReference type="InterPro" id="IPR001958">
    <property type="entry name" value="Tet-R_TetA/multi-R_MdtG-like"/>
</dbReference>
<dbReference type="PANTHER" id="PTHR23504:SF14">
    <property type="entry name" value="MAJOR FACILITATOR SUPERFAMILY DOMAIN-CONTAINING PROTEIN 9"/>
    <property type="match status" value="1"/>
</dbReference>
<dbReference type="PROSITE" id="PS50850">
    <property type="entry name" value="MFS"/>
    <property type="match status" value="1"/>
</dbReference>
<feature type="transmembrane region" description="Helical" evidence="6">
    <location>
        <begin position="380"/>
        <end position="401"/>
    </location>
</feature>
<dbReference type="Proteomes" id="UP000838412">
    <property type="component" value="Chromosome 1"/>
</dbReference>
<feature type="transmembrane region" description="Helical" evidence="6">
    <location>
        <begin position="264"/>
        <end position="283"/>
    </location>
</feature>
<evidence type="ECO:0000313" key="9">
    <source>
        <dbReference type="Proteomes" id="UP000838412"/>
    </source>
</evidence>
<sequence length="418" mass="45606">MEPPISKMAAPYEEKRLSMWLCFSGFLDLFGVSMIIPLLSRHAKHMGASPALMGALASVYGGLQLFSSPLIGSWGDVWGKRPMLLLCLLLTTVSYTLLGLAPTLTLAILVRILAGIFKHSQTLSKAYLADIVPKAKHSEVFGRFSAFSSMGFIVGPVVGGHLMVMEGGFLLVCLAGSALFFINLCIVWYALPHIDTGKKNDNHKKNPAASFDFLNFFSSMKKALFSDMWDLFLVKFLLTFSVLLYRTNLGLVLEQRFDITPKEIGYLISYSGIVGTASGFGVGKVADFYRDDSKVMIHFTFLLVAAILGMTFTPYIWLYVVCQTVMSFSNANLRVASTNIAIERGRNKETGVLMGLNQSVISMGRIGAPLLGGMVQEVHLVGAGLVGAVFALLACAIMVVVPPERSDSQAVRKEKKEL</sequence>
<gene>
    <name evidence="8" type="primary">MFSD9</name>
    <name evidence="8" type="ORF">BLAG_LOCUS47</name>
</gene>
<evidence type="ECO:0000256" key="5">
    <source>
        <dbReference type="ARBA" id="ARBA00023136"/>
    </source>
</evidence>
<dbReference type="GO" id="GO:0022857">
    <property type="term" value="F:transmembrane transporter activity"/>
    <property type="evidence" value="ECO:0007669"/>
    <property type="project" value="InterPro"/>
</dbReference>
<reference evidence="8" key="1">
    <citation type="submission" date="2022-01" db="EMBL/GenBank/DDBJ databases">
        <authorList>
            <person name="Braso-Vives M."/>
        </authorList>
    </citation>
    <scope>NUCLEOTIDE SEQUENCE</scope>
</reference>
<dbReference type="InterPro" id="IPR020846">
    <property type="entry name" value="MFS_dom"/>
</dbReference>
<evidence type="ECO:0000256" key="3">
    <source>
        <dbReference type="ARBA" id="ARBA00022692"/>
    </source>
</evidence>
<feature type="transmembrane region" description="Helical" evidence="6">
    <location>
        <begin position="224"/>
        <end position="244"/>
    </location>
</feature>
<feature type="transmembrane region" description="Helical" evidence="6">
    <location>
        <begin position="144"/>
        <end position="163"/>
    </location>
</feature>
<dbReference type="CDD" id="cd17390">
    <property type="entry name" value="MFS_MFSD9"/>
    <property type="match status" value="1"/>
</dbReference>
<dbReference type="InterPro" id="IPR036259">
    <property type="entry name" value="MFS_trans_sf"/>
</dbReference>
<keyword evidence="5 6" id="KW-0472">Membrane</keyword>
<dbReference type="InterPro" id="IPR011701">
    <property type="entry name" value="MFS"/>
</dbReference>
<comment type="subcellular location">
    <subcellularLocation>
        <location evidence="1">Membrane</location>
        <topology evidence="1">Multi-pass membrane protein</topology>
    </subcellularLocation>
</comment>
<evidence type="ECO:0000259" key="7">
    <source>
        <dbReference type="PROSITE" id="PS50850"/>
    </source>
</evidence>
<organism evidence="8 9">
    <name type="scientific">Branchiostoma lanceolatum</name>
    <name type="common">Common lancelet</name>
    <name type="synonym">Amphioxus lanceolatum</name>
    <dbReference type="NCBI Taxonomy" id="7740"/>
    <lineage>
        <taxon>Eukaryota</taxon>
        <taxon>Metazoa</taxon>
        <taxon>Chordata</taxon>
        <taxon>Cephalochordata</taxon>
        <taxon>Leptocardii</taxon>
        <taxon>Amphioxiformes</taxon>
        <taxon>Branchiostomatidae</taxon>
        <taxon>Branchiostoma</taxon>
    </lineage>
</organism>
<evidence type="ECO:0000256" key="4">
    <source>
        <dbReference type="ARBA" id="ARBA00022989"/>
    </source>
</evidence>
<dbReference type="Pfam" id="PF07690">
    <property type="entry name" value="MFS_1"/>
    <property type="match status" value="1"/>
</dbReference>
<dbReference type="PANTHER" id="PTHR23504">
    <property type="entry name" value="MAJOR FACILITATOR SUPERFAMILY DOMAIN-CONTAINING PROTEIN 10"/>
    <property type="match status" value="1"/>
</dbReference>
<proteinExistence type="predicted"/>
<dbReference type="EMBL" id="OV696686">
    <property type="protein sequence ID" value="CAH1224761.1"/>
    <property type="molecule type" value="Genomic_DNA"/>
</dbReference>
<keyword evidence="2" id="KW-0813">Transport</keyword>
<name>A0A8J9YMS8_BRALA</name>
<keyword evidence="4 6" id="KW-1133">Transmembrane helix</keyword>
<dbReference type="PRINTS" id="PR01035">
    <property type="entry name" value="TCRTETA"/>
</dbReference>
<dbReference type="AlphaFoldDB" id="A0A8J9YMS8"/>
<feature type="transmembrane region" description="Helical" evidence="6">
    <location>
        <begin position="51"/>
        <end position="71"/>
    </location>
</feature>
<keyword evidence="3 6" id="KW-0812">Transmembrane</keyword>
<evidence type="ECO:0000313" key="8">
    <source>
        <dbReference type="EMBL" id="CAH1224761.1"/>
    </source>
</evidence>
<feature type="transmembrane region" description="Helical" evidence="6">
    <location>
        <begin position="17"/>
        <end position="39"/>
    </location>
</feature>
<evidence type="ECO:0000256" key="1">
    <source>
        <dbReference type="ARBA" id="ARBA00004141"/>
    </source>
</evidence>